<sequence length="109" mass="11968">MADGFFSSCEIRRGESSFPSGVVELLRISYRMLPGANACGFFIEWSLNRFSGDEMDSLRSGLGMLSGLMPEFDVVPYEDMTVVLDSSSRPISTEDSSRLISGEPGLWSP</sequence>
<accession>A0A9P8TAD1</accession>
<keyword evidence="3" id="KW-1185">Reference proteome</keyword>
<proteinExistence type="predicted"/>
<dbReference type="GeneID" id="70232665"/>
<dbReference type="EMBL" id="JAEUBE010000084">
    <property type="protein sequence ID" value="KAH3670986.1"/>
    <property type="molecule type" value="Genomic_DNA"/>
</dbReference>
<organism evidence="2 3">
    <name type="scientific">Ogataea philodendri</name>
    <dbReference type="NCBI Taxonomy" id="1378263"/>
    <lineage>
        <taxon>Eukaryota</taxon>
        <taxon>Fungi</taxon>
        <taxon>Dikarya</taxon>
        <taxon>Ascomycota</taxon>
        <taxon>Saccharomycotina</taxon>
        <taxon>Pichiomycetes</taxon>
        <taxon>Pichiales</taxon>
        <taxon>Pichiaceae</taxon>
        <taxon>Ogataea</taxon>
    </lineage>
</organism>
<dbReference type="AlphaFoldDB" id="A0A9P8TAD1"/>
<reference evidence="2" key="2">
    <citation type="submission" date="2021-01" db="EMBL/GenBank/DDBJ databases">
        <authorList>
            <person name="Schikora-Tamarit M.A."/>
        </authorList>
    </citation>
    <scope>NUCLEOTIDE SEQUENCE</scope>
    <source>
        <strain evidence="2">CBS6075</strain>
    </source>
</reference>
<protein>
    <submittedName>
        <fullName evidence="2">Uncharacterized protein</fullName>
    </submittedName>
</protein>
<gene>
    <name evidence="2" type="ORF">OGAPHI_000697</name>
</gene>
<comment type="caution">
    <text evidence="2">The sequence shown here is derived from an EMBL/GenBank/DDBJ whole genome shotgun (WGS) entry which is preliminary data.</text>
</comment>
<evidence type="ECO:0000313" key="2">
    <source>
        <dbReference type="EMBL" id="KAH3670986.1"/>
    </source>
</evidence>
<dbReference type="RefSeq" id="XP_046064354.1">
    <property type="nucleotide sequence ID" value="XM_046208325.1"/>
</dbReference>
<reference evidence="2" key="1">
    <citation type="journal article" date="2021" name="Open Biol.">
        <title>Shared evolutionary footprints suggest mitochondrial oxidative damage underlies multiple complex I losses in fungi.</title>
        <authorList>
            <person name="Schikora-Tamarit M.A."/>
            <person name="Marcet-Houben M."/>
            <person name="Nosek J."/>
            <person name="Gabaldon T."/>
        </authorList>
    </citation>
    <scope>NUCLEOTIDE SEQUENCE</scope>
    <source>
        <strain evidence="2">CBS6075</strain>
    </source>
</reference>
<evidence type="ECO:0000256" key="1">
    <source>
        <dbReference type="SAM" id="MobiDB-lite"/>
    </source>
</evidence>
<feature type="region of interest" description="Disordered" evidence="1">
    <location>
        <begin position="87"/>
        <end position="109"/>
    </location>
</feature>
<evidence type="ECO:0000313" key="3">
    <source>
        <dbReference type="Proteomes" id="UP000769157"/>
    </source>
</evidence>
<dbReference type="Proteomes" id="UP000769157">
    <property type="component" value="Unassembled WGS sequence"/>
</dbReference>
<name>A0A9P8TAD1_9ASCO</name>